<dbReference type="RefSeq" id="WP_264732931.1">
    <property type="nucleotide sequence ID" value="NZ_JAPDNR010000001.1"/>
</dbReference>
<dbReference type="EMBL" id="JAPDNS010000002">
    <property type="protein sequence ID" value="MCW3486116.1"/>
    <property type="molecule type" value="Genomic_DNA"/>
</dbReference>
<protein>
    <submittedName>
        <fullName evidence="3">Heavy-metal-associated domain-containing protein</fullName>
    </submittedName>
</protein>
<organism evidence="3 4">
    <name type="scientific">Chitinophaga nivalis</name>
    <dbReference type="NCBI Taxonomy" id="2991709"/>
    <lineage>
        <taxon>Bacteria</taxon>
        <taxon>Pseudomonadati</taxon>
        <taxon>Bacteroidota</taxon>
        <taxon>Chitinophagia</taxon>
        <taxon>Chitinophagales</taxon>
        <taxon>Chitinophagaceae</taxon>
        <taxon>Chitinophaga</taxon>
    </lineage>
</organism>
<evidence type="ECO:0000313" key="3">
    <source>
        <dbReference type="EMBL" id="MCW3486116.1"/>
    </source>
</evidence>
<keyword evidence="1" id="KW-0732">Signal</keyword>
<reference evidence="3 4" key="1">
    <citation type="submission" date="2022-10" db="EMBL/GenBank/DDBJ databases">
        <title>Chitinophaga nivalis PC15 sp. nov., isolated from Pyeongchang county, South Korea.</title>
        <authorList>
            <person name="Trinh H.N."/>
        </authorList>
    </citation>
    <scope>NUCLEOTIDE SEQUENCE [LARGE SCALE GENOMIC DNA]</scope>
    <source>
        <strain evidence="3 4">PC14</strain>
    </source>
</reference>
<dbReference type="Proteomes" id="UP001207742">
    <property type="component" value="Unassembled WGS sequence"/>
</dbReference>
<proteinExistence type="predicted"/>
<dbReference type="InterPro" id="IPR006121">
    <property type="entry name" value="HMA_dom"/>
</dbReference>
<sequence length="123" mass="13185">MKKIFSFFIAALSLFSVSRVLAQTPQTDSFKVAGNCNMCKKRIEKAATAIPGVKQAVWDVNTKMMTVTYDAAKTAPAAVQKQVAAAGHDTEKAKAADAVYSQLPGCCRYDRNGGDTPAAHPHH</sequence>
<comment type="caution">
    <text evidence="3">The sequence shown here is derived from an EMBL/GenBank/DDBJ whole genome shotgun (WGS) entry which is preliminary data.</text>
</comment>
<dbReference type="Gene3D" id="3.30.70.100">
    <property type="match status" value="1"/>
</dbReference>
<gene>
    <name evidence="3" type="ORF">OL497_19600</name>
</gene>
<evidence type="ECO:0000259" key="2">
    <source>
        <dbReference type="PROSITE" id="PS50846"/>
    </source>
</evidence>
<dbReference type="CDD" id="cd00371">
    <property type="entry name" value="HMA"/>
    <property type="match status" value="1"/>
</dbReference>
<accession>A0ABT3IQ65</accession>
<keyword evidence="4" id="KW-1185">Reference proteome</keyword>
<dbReference type="InterPro" id="IPR036163">
    <property type="entry name" value="HMA_dom_sf"/>
</dbReference>
<evidence type="ECO:0000256" key="1">
    <source>
        <dbReference type="SAM" id="SignalP"/>
    </source>
</evidence>
<dbReference type="PROSITE" id="PS50846">
    <property type="entry name" value="HMA_2"/>
    <property type="match status" value="1"/>
</dbReference>
<feature type="domain" description="HMA" evidence="2">
    <location>
        <begin position="25"/>
        <end position="91"/>
    </location>
</feature>
<feature type="chain" id="PRO_5046781891" evidence="1">
    <location>
        <begin position="23"/>
        <end position="123"/>
    </location>
</feature>
<name>A0ABT3IQ65_9BACT</name>
<dbReference type="SUPFAM" id="SSF55008">
    <property type="entry name" value="HMA, heavy metal-associated domain"/>
    <property type="match status" value="1"/>
</dbReference>
<dbReference type="Pfam" id="PF00403">
    <property type="entry name" value="HMA"/>
    <property type="match status" value="1"/>
</dbReference>
<feature type="signal peptide" evidence="1">
    <location>
        <begin position="1"/>
        <end position="22"/>
    </location>
</feature>
<evidence type="ECO:0000313" key="4">
    <source>
        <dbReference type="Proteomes" id="UP001207742"/>
    </source>
</evidence>